<dbReference type="PANTHER" id="PTHR42695">
    <property type="entry name" value="GLUTAMINE AMIDOTRANSFERASE YLR126C-RELATED"/>
    <property type="match status" value="1"/>
</dbReference>
<dbReference type="Gene3D" id="3.40.50.880">
    <property type="match status" value="1"/>
</dbReference>
<dbReference type="Proteomes" id="UP000226079">
    <property type="component" value="Unassembled WGS sequence"/>
</dbReference>
<protein>
    <submittedName>
        <fullName evidence="2">GMP synthase (Glutamine-hydrolysing)</fullName>
    </submittedName>
</protein>
<dbReference type="SUPFAM" id="SSF52317">
    <property type="entry name" value="Class I glutamine amidotransferase-like"/>
    <property type="match status" value="1"/>
</dbReference>
<dbReference type="GO" id="GO:0005829">
    <property type="term" value="C:cytosol"/>
    <property type="evidence" value="ECO:0007669"/>
    <property type="project" value="TreeGrafter"/>
</dbReference>
<dbReference type="InterPro" id="IPR029062">
    <property type="entry name" value="Class_I_gatase-like"/>
</dbReference>
<dbReference type="AlphaFoldDB" id="A0A2A9CNI8"/>
<dbReference type="OrthoDB" id="5196541at2"/>
<comment type="caution">
    <text evidence="2">The sequence shown here is derived from an EMBL/GenBank/DDBJ whole genome shotgun (WGS) entry which is preliminary data.</text>
</comment>
<gene>
    <name evidence="2" type="ORF">ATK74_0542</name>
</gene>
<name>A0A2A9CNI8_9ACTN</name>
<reference evidence="2 3" key="1">
    <citation type="submission" date="2017-10" db="EMBL/GenBank/DDBJ databases">
        <title>Sequencing the genomes of 1000 actinobacteria strains.</title>
        <authorList>
            <person name="Klenk H.-P."/>
        </authorList>
    </citation>
    <scope>NUCLEOTIDE SEQUENCE [LARGE SCALE GENOMIC DNA]</scope>
    <source>
        <strain evidence="2 3">DSM 15597</strain>
    </source>
</reference>
<evidence type="ECO:0000259" key="1">
    <source>
        <dbReference type="Pfam" id="PF00117"/>
    </source>
</evidence>
<sequence length="238" mass="25407">MATPVRATIIQPDPHVPLDRFGHWLGINRIMVRGVPLWKVDVPSLAEIGDGVLLLGGTMSAHDGATFSWIDPLKKLLVQLVEADVPVLGICLGHQLLAEAFGGQVTVSDPAGGEHGAYEVSWHPGAAEDPVLGRLADHGSSLLLESHDDAVTVLPPGSTTLASSELYPNQAFRVGSALGVQFHPEASPELMGRWTELDGGDGREMRRSLHRMDTDLSRNGRLLAQAFAGQLRSRALAA</sequence>
<dbReference type="Pfam" id="PF00117">
    <property type="entry name" value="GATase"/>
    <property type="match status" value="1"/>
</dbReference>
<accession>A0A2A9CNI8</accession>
<organism evidence="2 3">
    <name type="scientific">Propionicimonas paludicola</name>
    <dbReference type="NCBI Taxonomy" id="185243"/>
    <lineage>
        <taxon>Bacteria</taxon>
        <taxon>Bacillati</taxon>
        <taxon>Actinomycetota</taxon>
        <taxon>Actinomycetes</taxon>
        <taxon>Propionibacteriales</taxon>
        <taxon>Nocardioidaceae</taxon>
        <taxon>Propionicimonas</taxon>
    </lineage>
</organism>
<keyword evidence="3" id="KW-1185">Reference proteome</keyword>
<evidence type="ECO:0000313" key="3">
    <source>
        <dbReference type="Proteomes" id="UP000226079"/>
    </source>
</evidence>
<dbReference type="CDD" id="cd01741">
    <property type="entry name" value="GATase1_1"/>
    <property type="match status" value="1"/>
</dbReference>
<evidence type="ECO:0000313" key="2">
    <source>
        <dbReference type="EMBL" id="PFG16017.1"/>
    </source>
</evidence>
<dbReference type="EMBL" id="PDJC01000001">
    <property type="protein sequence ID" value="PFG16017.1"/>
    <property type="molecule type" value="Genomic_DNA"/>
</dbReference>
<feature type="domain" description="Glutamine amidotransferase" evidence="1">
    <location>
        <begin position="46"/>
        <end position="192"/>
    </location>
</feature>
<dbReference type="PANTHER" id="PTHR42695:SF5">
    <property type="entry name" value="GLUTAMINE AMIDOTRANSFERASE YLR126C-RELATED"/>
    <property type="match status" value="1"/>
</dbReference>
<proteinExistence type="predicted"/>
<dbReference type="RefSeq" id="WP_098459594.1">
    <property type="nucleotide sequence ID" value="NZ_PDJC01000001.1"/>
</dbReference>
<dbReference type="InterPro" id="IPR044992">
    <property type="entry name" value="ChyE-like"/>
</dbReference>
<dbReference type="PROSITE" id="PS51273">
    <property type="entry name" value="GATASE_TYPE_1"/>
    <property type="match status" value="1"/>
</dbReference>
<dbReference type="InterPro" id="IPR017926">
    <property type="entry name" value="GATASE"/>
</dbReference>